<feature type="domain" description="TIL" evidence="3">
    <location>
        <begin position="59"/>
        <end position="117"/>
    </location>
</feature>
<dbReference type="InterPro" id="IPR051368">
    <property type="entry name" value="SerProtInhib-TIL_Domain"/>
</dbReference>
<dbReference type="CDD" id="cd19941">
    <property type="entry name" value="TIL"/>
    <property type="match status" value="2"/>
</dbReference>
<reference evidence="4" key="1">
    <citation type="journal article" date="2017" name="Parasit. Vectors">
        <title>Sialotranscriptomics of Rhipicephalus zambeziensis reveals intricate expression profiles of secretory proteins and suggests tight temporal transcriptional regulation during blood-feeding.</title>
        <authorList>
            <person name="de Castro M.H."/>
            <person name="de Klerk D."/>
            <person name="Pienaar R."/>
            <person name="Rees D.J.G."/>
            <person name="Mans B.J."/>
        </authorList>
    </citation>
    <scope>NUCLEOTIDE SEQUENCE</scope>
    <source>
        <tissue evidence="4">Salivary glands</tissue>
    </source>
</reference>
<dbReference type="Gene3D" id="2.10.25.10">
    <property type="entry name" value="Laminin"/>
    <property type="match status" value="2"/>
</dbReference>
<dbReference type="EMBL" id="GFPF01005358">
    <property type="protein sequence ID" value="MAA16504.1"/>
    <property type="molecule type" value="Transcribed_RNA"/>
</dbReference>
<dbReference type="SUPFAM" id="SSF57567">
    <property type="entry name" value="Serine protease inhibitors"/>
    <property type="match status" value="2"/>
</dbReference>
<accession>A0A224YRA4</accession>
<proteinExistence type="predicted"/>
<organism evidence="4">
    <name type="scientific">Rhipicephalus zambeziensis</name>
    <dbReference type="NCBI Taxonomy" id="60191"/>
    <lineage>
        <taxon>Eukaryota</taxon>
        <taxon>Metazoa</taxon>
        <taxon>Ecdysozoa</taxon>
        <taxon>Arthropoda</taxon>
        <taxon>Chelicerata</taxon>
        <taxon>Arachnida</taxon>
        <taxon>Acari</taxon>
        <taxon>Parasitiformes</taxon>
        <taxon>Ixodida</taxon>
        <taxon>Ixodoidea</taxon>
        <taxon>Ixodidae</taxon>
        <taxon>Rhipicephalinae</taxon>
        <taxon>Rhipicephalus</taxon>
        <taxon>Rhipicephalus</taxon>
    </lineage>
</organism>
<keyword evidence="1" id="KW-0646">Protease inhibitor</keyword>
<protein>
    <submittedName>
        <fullName evidence="4">TIL domain containing protein</fullName>
    </submittedName>
</protein>
<name>A0A224YRA4_9ACAR</name>
<keyword evidence="2" id="KW-1015">Disulfide bond</keyword>
<evidence type="ECO:0000256" key="1">
    <source>
        <dbReference type="ARBA" id="ARBA00022690"/>
    </source>
</evidence>
<evidence type="ECO:0000256" key="2">
    <source>
        <dbReference type="ARBA" id="ARBA00023157"/>
    </source>
</evidence>
<dbReference type="Pfam" id="PF01826">
    <property type="entry name" value="TIL"/>
    <property type="match status" value="2"/>
</dbReference>
<dbReference type="GO" id="GO:0030414">
    <property type="term" value="F:peptidase inhibitor activity"/>
    <property type="evidence" value="ECO:0007669"/>
    <property type="project" value="UniProtKB-KW"/>
</dbReference>
<dbReference type="InterPro" id="IPR036084">
    <property type="entry name" value="Ser_inhib-like_sf"/>
</dbReference>
<sequence length="130" mass="14083">MPNADYRNCETVCPLTCGEPVPSFCAKMCGSGCACPPGYVRGSSGKFECVSIKECPPTCQPNSTFEICKYGCEPRCFKPPPKDTCVPRCHTGDCVCNKGFAAVSFLGRDVCVPWEQCPKKTILARLIPNC</sequence>
<evidence type="ECO:0000259" key="3">
    <source>
        <dbReference type="Pfam" id="PF01826"/>
    </source>
</evidence>
<dbReference type="PANTHER" id="PTHR23259:SF70">
    <property type="entry name" value="ACCESSORY GLAND PROTEIN ACP62F-RELATED"/>
    <property type="match status" value="1"/>
</dbReference>
<dbReference type="InterPro" id="IPR002919">
    <property type="entry name" value="TIL_dom"/>
</dbReference>
<dbReference type="PANTHER" id="PTHR23259">
    <property type="entry name" value="RIDDLE"/>
    <property type="match status" value="1"/>
</dbReference>
<dbReference type="AlphaFoldDB" id="A0A224YRA4"/>
<evidence type="ECO:0000313" key="4">
    <source>
        <dbReference type="EMBL" id="MAA16504.1"/>
    </source>
</evidence>
<feature type="domain" description="TIL" evidence="3">
    <location>
        <begin position="2"/>
        <end position="55"/>
    </location>
</feature>